<dbReference type="Gene3D" id="1.10.630.10">
    <property type="entry name" value="Cytochrome P450"/>
    <property type="match status" value="1"/>
</dbReference>
<name>A0AA38YBI1_9EURO</name>
<evidence type="ECO:0000256" key="2">
    <source>
        <dbReference type="ARBA" id="ARBA00010617"/>
    </source>
</evidence>
<reference evidence="6" key="1">
    <citation type="submission" date="2022-10" db="EMBL/GenBank/DDBJ databases">
        <title>Culturing micro-colonial fungi from biological soil crusts in the Mojave desert and describing Neophaeococcomyces mojavensis, and introducing the new genera and species Taxawa tesnikishii.</title>
        <authorList>
            <person name="Kurbessoian T."/>
            <person name="Stajich J.E."/>
        </authorList>
    </citation>
    <scope>NUCLEOTIDE SEQUENCE</scope>
    <source>
        <strain evidence="6">TK_35</strain>
    </source>
</reference>
<dbReference type="EMBL" id="JAPDRN010000009">
    <property type="protein sequence ID" value="KAJ9642786.1"/>
    <property type="molecule type" value="Genomic_DNA"/>
</dbReference>
<protein>
    <recommendedName>
        <fullName evidence="8">Cytochrome P450</fullName>
    </recommendedName>
</protein>
<gene>
    <name evidence="6" type="ORF">H2204_002434</name>
</gene>
<dbReference type="InterPro" id="IPR036396">
    <property type="entry name" value="Cyt_P450_sf"/>
</dbReference>
<comment type="cofactor">
    <cofactor evidence="1 5">
        <name>heme</name>
        <dbReference type="ChEBI" id="CHEBI:30413"/>
    </cofactor>
</comment>
<proteinExistence type="inferred from homology"/>
<accession>A0AA38YBI1</accession>
<dbReference type="AlphaFoldDB" id="A0AA38YBI1"/>
<dbReference type="Proteomes" id="UP001172681">
    <property type="component" value="Unassembled WGS sequence"/>
</dbReference>
<comment type="caution">
    <text evidence="6">The sequence shown here is derived from an EMBL/GenBank/DDBJ whole genome shotgun (WGS) entry which is preliminary data.</text>
</comment>
<evidence type="ECO:0000256" key="1">
    <source>
        <dbReference type="ARBA" id="ARBA00001971"/>
    </source>
</evidence>
<evidence type="ECO:0008006" key="8">
    <source>
        <dbReference type="Google" id="ProtNLM"/>
    </source>
</evidence>
<dbReference type="CDD" id="cd11060">
    <property type="entry name" value="CYP57A1-like"/>
    <property type="match status" value="1"/>
</dbReference>
<feature type="binding site" description="axial binding residue" evidence="5">
    <location>
        <position position="452"/>
    </location>
    <ligand>
        <name>heme</name>
        <dbReference type="ChEBI" id="CHEBI:30413"/>
    </ligand>
    <ligandPart>
        <name>Fe</name>
        <dbReference type="ChEBI" id="CHEBI:18248"/>
    </ligandPart>
</feature>
<dbReference type="InterPro" id="IPR050121">
    <property type="entry name" value="Cytochrome_P450_monoxygenase"/>
</dbReference>
<evidence type="ECO:0000256" key="4">
    <source>
        <dbReference type="ARBA" id="ARBA00023004"/>
    </source>
</evidence>
<organism evidence="6 7">
    <name type="scientific">Knufia peltigerae</name>
    <dbReference type="NCBI Taxonomy" id="1002370"/>
    <lineage>
        <taxon>Eukaryota</taxon>
        <taxon>Fungi</taxon>
        <taxon>Dikarya</taxon>
        <taxon>Ascomycota</taxon>
        <taxon>Pezizomycotina</taxon>
        <taxon>Eurotiomycetes</taxon>
        <taxon>Chaetothyriomycetidae</taxon>
        <taxon>Chaetothyriales</taxon>
        <taxon>Trichomeriaceae</taxon>
        <taxon>Knufia</taxon>
    </lineage>
</organism>
<dbReference type="GO" id="GO:0020037">
    <property type="term" value="F:heme binding"/>
    <property type="evidence" value="ECO:0007669"/>
    <property type="project" value="InterPro"/>
</dbReference>
<dbReference type="PANTHER" id="PTHR24305:SF232">
    <property type="entry name" value="P450, PUTATIVE (EUROFUNG)-RELATED"/>
    <property type="match status" value="1"/>
</dbReference>
<evidence type="ECO:0000256" key="5">
    <source>
        <dbReference type="PIRSR" id="PIRSR602401-1"/>
    </source>
</evidence>
<keyword evidence="4 5" id="KW-0408">Iron</keyword>
<dbReference type="InterPro" id="IPR001128">
    <property type="entry name" value="Cyt_P450"/>
</dbReference>
<dbReference type="GO" id="GO:0016705">
    <property type="term" value="F:oxidoreductase activity, acting on paired donors, with incorporation or reduction of molecular oxygen"/>
    <property type="evidence" value="ECO:0007669"/>
    <property type="project" value="InterPro"/>
</dbReference>
<evidence type="ECO:0000256" key="3">
    <source>
        <dbReference type="ARBA" id="ARBA00022723"/>
    </source>
</evidence>
<dbReference type="PANTHER" id="PTHR24305">
    <property type="entry name" value="CYTOCHROME P450"/>
    <property type="match status" value="1"/>
</dbReference>
<comment type="similarity">
    <text evidence="2">Belongs to the cytochrome P450 family.</text>
</comment>
<keyword evidence="7" id="KW-1185">Reference proteome</keyword>
<evidence type="ECO:0000313" key="6">
    <source>
        <dbReference type="EMBL" id="KAJ9642786.1"/>
    </source>
</evidence>
<keyword evidence="5" id="KW-0349">Heme</keyword>
<dbReference type="PRINTS" id="PR00385">
    <property type="entry name" value="P450"/>
</dbReference>
<dbReference type="GO" id="GO:0005506">
    <property type="term" value="F:iron ion binding"/>
    <property type="evidence" value="ECO:0007669"/>
    <property type="project" value="InterPro"/>
</dbReference>
<sequence>MGLLGRTQYLTLPHSPTTWLATILVLIALYLASNRYQRGLSKIPGPWIRSISTLPRMWAIYATHSQEYDIELHEKYGKIVRVAPNILSISDTSEINQLYGITTKFTKSGFYSLAEVYDTSGRLFPDPFILKDKEMHSKMKRSAANAYSLNALIQMEPYVDEVLAALVKKLDSFAADGADCDIGEISKDYAMDAVTSITFGKNFNYVDRGDHLRFYKGLDTMTDYMAIFGQVPWVHAYLLKNQWIFRWWLKDDNSATEIAGLSEREIENGRERTTNTGPMTFLERLLLNQKTNAASISDHEILTHALGNLSAGSDTTATAIRALLYHVLKDERVHKKLTKEIRSSLSLPISFTVANSLPYLGACIREAMRVHPSVGLLLGRTVPKGGATICNHYVQEGTEVGINPFVLHHDPQVFPEPNDFLPERWLSSESTEEHLKKMNRCFFAFGHGAHTCSGRHISILEITKFVPTLLLRYDLELVDGGRSYRYKNRWFTTQEGLLIRLTSR</sequence>
<dbReference type="SUPFAM" id="SSF48264">
    <property type="entry name" value="Cytochrome P450"/>
    <property type="match status" value="1"/>
</dbReference>
<dbReference type="Pfam" id="PF00067">
    <property type="entry name" value="p450"/>
    <property type="match status" value="1"/>
</dbReference>
<dbReference type="GO" id="GO:0004497">
    <property type="term" value="F:monooxygenase activity"/>
    <property type="evidence" value="ECO:0007669"/>
    <property type="project" value="InterPro"/>
</dbReference>
<dbReference type="PRINTS" id="PR00463">
    <property type="entry name" value="EP450I"/>
</dbReference>
<keyword evidence="3 5" id="KW-0479">Metal-binding</keyword>
<evidence type="ECO:0000313" key="7">
    <source>
        <dbReference type="Proteomes" id="UP001172681"/>
    </source>
</evidence>
<dbReference type="InterPro" id="IPR002401">
    <property type="entry name" value="Cyt_P450_E_grp-I"/>
</dbReference>